<dbReference type="AlphaFoldDB" id="A0A160LKD3"/>
<dbReference type="EMBL" id="CP013278">
    <property type="protein sequence ID" value="AND28613.1"/>
    <property type="molecule type" value="Genomic_DNA"/>
</dbReference>
<dbReference type="SUPFAM" id="SSF64182">
    <property type="entry name" value="DHH phosphoesterases"/>
    <property type="match status" value="1"/>
</dbReference>
<organism evidence="1">
    <name type="scientific">Bacillus thuringiensis subsp. israelensis</name>
    <dbReference type="NCBI Taxonomy" id="1430"/>
    <lineage>
        <taxon>Bacteria</taxon>
        <taxon>Bacillati</taxon>
        <taxon>Bacillota</taxon>
        <taxon>Bacilli</taxon>
        <taxon>Bacillales</taxon>
        <taxon>Bacillaceae</taxon>
        <taxon>Bacillus</taxon>
        <taxon>Bacillus cereus group</taxon>
    </lineage>
</organism>
<dbReference type="PANTHER" id="PTHR42146">
    <property type="entry name" value="3',5'-CYCLIC-NUCLEOTIDE PHOSPHODIESTERASE"/>
    <property type="match status" value="1"/>
</dbReference>
<dbReference type="RefSeq" id="WP_003310334.1">
    <property type="nucleotide sequence ID" value="NZ_CP013278.1"/>
</dbReference>
<geneLocation type="plasmid" evidence="1">
    <name>pAM65-52-3-235K</name>
</geneLocation>
<reference evidence="1" key="1">
    <citation type="journal article" date="2017" name="Res. Microbiol.">
        <title>Comparative genomics of extrachromosomal elements in Bacillus thuringiensis subsp. israelensis.</title>
        <authorList>
            <person name="Bolotin A."/>
            <person name="Gillis A."/>
            <person name="Sanchis V."/>
            <person name="Nielsen-LeRoux C."/>
            <person name="Mahillon J."/>
            <person name="Lereclus D."/>
            <person name="Sorokin A."/>
        </authorList>
    </citation>
    <scope>NUCLEOTIDE SEQUENCE</scope>
    <source>
        <strain evidence="1">AM65-52</strain>
        <plasmid evidence="1">pAM65-52-3-235K</plasmid>
    </source>
</reference>
<proteinExistence type="predicted"/>
<sequence length="356" mass="40089">MFANLPSLTDKVVHHLSHNDMDGYAPQVVSKVSKLNTAEFIHCGYSNFEKKLEDLVAFFEEAKALDGHAILITDITPKSEELVDRLNNLFERGLAIVLLDHHEKANWISKKYPEWAFIESEFNGRKTCGTELLYIYLKDNELFSTDVVESPYFASFVEQVRAYDTWDWNTNGNVEAKELNSLLYTFGPSKFMHMQFAKIAEHVNDPEAVKYTFNETEKLFVDVENKKEAKYIESRSKTMSVRTWNVNGENMEVGVVFGDQYHSTLGNVLSQENPHLLFIAILDLNIGKASLRTIHDNIHLGDIAEAIAPGGGGHPKSAGFEFGSEISLMKIEDAIGVSSTGVTTNSWKEQLLKVAN</sequence>
<keyword evidence="1" id="KW-0614">Plasmid</keyword>
<dbReference type="InterPro" id="IPR038763">
    <property type="entry name" value="DHH_sf"/>
</dbReference>
<accession>A0A160LKD3</accession>
<protein>
    <submittedName>
        <fullName evidence="1">Phosphoesterase</fullName>
    </submittedName>
</protein>
<dbReference type="PATRIC" id="fig|1430.6.peg.2015"/>
<dbReference type="InterPro" id="IPR052968">
    <property type="entry name" value="Nucleotide_metab_enz"/>
</dbReference>
<dbReference type="PANTHER" id="PTHR42146:SF1">
    <property type="entry name" value="OLIGORIBONUCLEASE NRNB"/>
    <property type="match status" value="1"/>
</dbReference>
<gene>
    <name evidence="1" type="ORF">ATN07_33440</name>
</gene>
<name>A0A160LKD3_BACTI</name>
<evidence type="ECO:0000313" key="1">
    <source>
        <dbReference type="EMBL" id="AND28613.1"/>
    </source>
</evidence>